<evidence type="ECO:0000259" key="9">
    <source>
        <dbReference type="Pfam" id="PF00999"/>
    </source>
</evidence>
<evidence type="ECO:0000313" key="10">
    <source>
        <dbReference type="EMBL" id="CEP61056.1"/>
    </source>
</evidence>
<feature type="transmembrane region" description="Helical" evidence="8">
    <location>
        <begin position="86"/>
        <end position="105"/>
    </location>
</feature>
<feature type="transmembrane region" description="Helical" evidence="8">
    <location>
        <begin position="220"/>
        <end position="245"/>
    </location>
</feature>
<keyword evidence="5 8" id="KW-1133">Transmembrane helix</keyword>
<dbReference type="STRING" id="1245769.A0A0C7MZN7"/>
<dbReference type="GeneID" id="34684470"/>
<dbReference type="GO" id="GO:0005794">
    <property type="term" value="C:Golgi apparatus"/>
    <property type="evidence" value="ECO:0007669"/>
    <property type="project" value="EnsemblFungi"/>
</dbReference>
<accession>A0A0C7MZN7</accession>
<dbReference type="AlphaFoldDB" id="A0A0C7MZN7"/>
<feature type="transmembrane region" description="Helical" evidence="8">
    <location>
        <begin position="343"/>
        <end position="363"/>
    </location>
</feature>
<dbReference type="InterPro" id="IPR006153">
    <property type="entry name" value="Cation/H_exchanger_TM"/>
</dbReference>
<dbReference type="PANTHER" id="PTHR32468:SF0">
    <property type="entry name" value="K(+)_H(+) ANTIPORTER 1"/>
    <property type="match status" value="1"/>
</dbReference>
<gene>
    <name evidence="10" type="ORF">LALA0_S02e05754g</name>
</gene>
<protein>
    <submittedName>
        <fullName evidence="10">LALA0S02e05754g1_1</fullName>
    </submittedName>
</protein>
<feature type="transmembrane region" description="Helical" evidence="8">
    <location>
        <begin position="23"/>
        <end position="44"/>
    </location>
</feature>
<evidence type="ECO:0000256" key="8">
    <source>
        <dbReference type="SAM" id="Phobius"/>
    </source>
</evidence>
<dbReference type="OrthoDB" id="2687058at2759"/>
<comment type="subcellular location">
    <subcellularLocation>
        <location evidence="1">Membrane</location>
        <topology evidence="1">Multi-pass membrane protein</topology>
    </subcellularLocation>
</comment>
<evidence type="ECO:0000256" key="5">
    <source>
        <dbReference type="ARBA" id="ARBA00022989"/>
    </source>
</evidence>
<dbReference type="InterPro" id="IPR050794">
    <property type="entry name" value="CPA2_transporter"/>
</dbReference>
<evidence type="ECO:0000256" key="3">
    <source>
        <dbReference type="ARBA" id="ARBA00022449"/>
    </source>
</evidence>
<feature type="transmembrane region" description="Helical" evidence="8">
    <location>
        <begin position="266"/>
        <end position="294"/>
    </location>
</feature>
<organism evidence="10 11">
    <name type="scientific">Lachancea lanzarotensis</name>
    <dbReference type="NCBI Taxonomy" id="1245769"/>
    <lineage>
        <taxon>Eukaryota</taxon>
        <taxon>Fungi</taxon>
        <taxon>Dikarya</taxon>
        <taxon>Ascomycota</taxon>
        <taxon>Saccharomycotina</taxon>
        <taxon>Saccharomycetes</taxon>
        <taxon>Saccharomycetales</taxon>
        <taxon>Saccharomycetaceae</taxon>
        <taxon>Lachancea</taxon>
    </lineage>
</organism>
<feature type="transmembrane region" description="Helical" evidence="8">
    <location>
        <begin position="157"/>
        <end position="178"/>
    </location>
</feature>
<evidence type="ECO:0000256" key="2">
    <source>
        <dbReference type="ARBA" id="ARBA00022448"/>
    </source>
</evidence>
<dbReference type="RefSeq" id="XP_022627293.1">
    <property type="nucleotide sequence ID" value="XM_022773803.1"/>
</dbReference>
<dbReference type="GO" id="GO:0015386">
    <property type="term" value="F:potassium:proton antiporter activity"/>
    <property type="evidence" value="ECO:0007669"/>
    <property type="project" value="EnsemblFungi"/>
</dbReference>
<keyword evidence="4 8" id="KW-0812">Transmembrane</keyword>
<evidence type="ECO:0000256" key="7">
    <source>
        <dbReference type="ARBA" id="ARBA00023136"/>
    </source>
</evidence>
<keyword evidence="2" id="KW-0813">Transport</keyword>
<keyword evidence="3" id="KW-0050">Antiport</keyword>
<dbReference type="Gene3D" id="1.20.1530.20">
    <property type="match status" value="1"/>
</dbReference>
<dbReference type="InterPro" id="IPR004771">
    <property type="entry name" value="K/H_exchanger"/>
</dbReference>
<dbReference type="InterPro" id="IPR038770">
    <property type="entry name" value="Na+/solute_symporter_sf"/>
</dbReference>
<keyword evidence="7 8" id="KW-0472">Membrane</keyword>
<feature type="transmembrane region" description="Helical" evidence="8">
    <location>
        <begin position="314"/>
        <end position="331"/>
    </location>
</feature>
<reference evidence="10 11" key="1">
    <citation type="submission" date="2014-12" db="EMBL/GenBank/DDBJ databases">
        <authorList>
            <person name="Neuveglise Cecile"/>
        </authorList>
    </citation>
    <scope>NUCLEOTIDE SEQUENCE [LARGE SCALE GENOMIC DNA]</scope>
    <source>
        <strain evidence="10 11">CBS 12615</strain>
    </source>
</reference>
<dbReference type="EMBL" id="LN736361">
    <property type="protein sequence ID" value="CEP61056.1"/>
    <property type="molecule type" value="Genomic_DNA"/>
</dbReference>
<dbReference type="HOGENOM" id="CLU_005126_10_1_1"/>
<feature type="transmembrane region" description="Helical" evidence="8">
    <location>
        <begin position="375"/>
        <end position="396"/>
    </location>
</feature>
<evidence type="ECO:0000256" key="4">
    <source>
        <dbReference type="ARBA" id="ARBA00022692"/>
    </source>
</evidence>
<feature type="transmembrane region" description="Helical" evidence="8">
    <location>
        <begin position="190"/>
        <end position="214"/>
    </location>
</feature>
<feature type="domain" description="Cation/H+ exchanger transmembrane" evidence="9">
    <location>
        <begin position="38"/>
        <end position="422"/>
    </location>
</feature>
<evidence type="ECO:0000313" key="11">
    <source>
        <dbReference type="Proteomes" id="UP000054304"/>
    </source>
</evidence>
<dbReference type="PANTHER" id="PTHR32468">
    <property type="entry name" value="CATION/H + ANTIPORTER"/>
    <property type="match status" value="1"/>
</dbReference>
<name>A0A0C7MZN7_9SACH</name>
<dbReference type="GO" id="GO:0016020">
    <property type="term" value="C:membrane"/>
    <property type="evidence" value="ECO:0007669"/>
    <property type="project" value="UniProtKB-SubCell"/>
</dbReference>
<proteinExistence type="predicted"/>
<dbReference type="Pfam" id="PF00999">
    <property type="entry name" value="Na_H_Exchanger"/>
    <property type="match status" value="1"/>
</dbReference>
<keyword evidence="11" id="KW-1185">Reference proteome</keyword>
<dbReference type="NCBIfam" id="TIGR00932">
    <property type="entry name" value="2a37"/>
    <property type="match status" value="1"/>
</dbReference>
<feature type="transmembrane region" description="Helical" evidence="8">
    <location>
        <begin position="408"/>
        <end position="428"/>
    </location>
</feature>
<sequence length="845" mass="93766">MAGAVGGVISGVNPFHFNASSPVTLFLIQACIILLLSNGLHLFLARLRQPKVISEVIAGVILGPTALGQIPHYTNTIFPKASVTGLNLVANLGIILFMFFLGLEVDVRFIKNHARTAFSVGLATLTVPFGFGCLFAIPLYNTYMKNVESEQGIKFTVFMVFIAVSLSVTAFPVLCRILAELRLLTERVGIVVLAAGTINDVIGWILLALCIILSNSQAHAVNVVYILLCTCGWFLMYAFPVRYALRWALLRMHEFERSTPSTRATLIVLLLTFVSAYFTDIIGVHPIFGAFMAGLIVPRDQNYVVKLADRMEDIPNIVMIPIYFTIAGLNVDLTKLNAGKDWGFTFASIGIAVSTKVASGFVMSKINGLFWRESLAVGVLMSCKGIVEIVVLTTGLNAGIISTKVYSMFIFMALISTFVTTPLTLWLFPKSYREELKLHLEDQQENSQRDQKEGSSGVSHHELEQHHIERIVTVLNRPELVFPTVTLLNCLVHGDPAQIGKRKSISSPKSLHSDKHMAPEHLDSVDHEYLEQQITLINPAVDRTELRTIYFRLLTERTTDLLQNLPNSSSYQQSSNFPDDFCLETVQVFCELINAAHSGEVIFSLLNEKVHHINEIPATKSDVILFPLSGVGDSAANERTKDQLARMFAANELPSNFLQSLATKYASSLVFFINNSKPKKRSKTMMGGRFYLLLPDKTLAESEHLCLHLLVLIMSKVLSEGSHETMELTICINSINGEYFKDFFSRHGANREDVQIMPIKVDEKSNSKDSSPGFVDAVIGKISKSEEPRLESSTFVVADTHLLEHQTFSPEVEVVITRSFSEHFDLLICHKKSNVSTPKVSGNKS</sequence>
<evidence type="ECO:0000256" key="1">
    <source>
        <dbReference type="ARBA" id="ARBA00004141"/>
    </source>
</evidence>
<feature type="transmembrane region" description="Helical" evidence="8">
    <location>
        <begin position="56"/>
        <end position="74"/>
    </location>
</feature>
<keyword evidence="6" id="KW-0406">Ion transport</keyword>
<dbReference type="Proteomes" id="UP000054304">
    <property type="component" value="Unassembled WGS sequence"/>
</dbReference>
<evidence type="ECO:0000256" key="6">
    <source>
        <dbReference type="ARBA" id="ARBA00023065"/>
    </source>
</evidence>
<feature type="transmembrane region" description="Helical" evidence="8">
    <location>
        <begin position="117"/>
        <end position="137"/>
    </location>
</feature>